<sequence length="1320" mass="143146">MDAQALRKRLSRTSGEAARTLLSSLLLYVLDRAEGPPQAENGEHRASCSALPQEASRRPTRFQLLQAKFMGRGREPPLKRTREVGRLISKDRQGPSRSFVNATINKLLEKAGEASGPSQRPAAPEKPRWGGTGGKSTVKNILKKFLAAEEREAKEKEVHERPTGLRPGATRGPLSKVAGRSTILAKLRERFEQSGCLHAEVKVLPLHKEDRRSRALQRRMHRPEVRVLHMAAMAISCTRTPPARFLACTAEPLPSLSIATVVGSPHSWLSRCAKISHLDARRQARTEASLYPSLGHTEPGGNETPGVGILSGDPRGQWKPSESSVPQAMALWDPHPALTIAGALQPEFPCASSKDRALPGHLPAVALLSPASPRDARPAGGDRMVEPTAAGAADHIPGVEEGAEEAPRVTMTVCSSEDEAESTVPASEREPLFATQRRWLPKPQQEAEPHVTPAIPAVQAVQSTQPGIESPQITVQLPVVLKMPQRSTLSPEAWCPQVSQGEAVMGRGAPGPVAGDRRDTPAPERLSRPGQVPERPLSSEPGPQRALRDAAGMEHNTPQPVLTPKSPSSTGKGNCCSHPEPSGPTTSVYSSETHTLPVSNETKMLNQTHVVEAPPTRQAPELPAPGQQAEPRAVPKVKSSGPAPAGMGPPEGHCGPVCSQQTGRQDSPQKMARVGPEVGEFEPETWAALDLAESKASKKPATRGKPGTSRALDQEHMQGPSVRWVGSPAQRDGTQAAGSPAAQDQGWARGTVSQARDQPGRVAKEAPTAGASRDPSTPAPSIGSQGSPSTRRPTQGDKSTSDCHPQPADGSALPAPDVGSHQVPKVLAQAGSPVTPGAEREQSECEQRRRLVQLAKYKAQSFSDQRAFDLSFRPMVLQASHTFEAPKSRRAQLSARPPSLHPCALWGLCSPTPFPAQCIPSHQDPGRVALPSSHKLPAMPKEFLMFTLNFDYAAHEEFLSAYLAVLTRRALKWSRLLQGDSGLSRTSTEPKTPPCLQEFCFLAACSWVLEPTLGSITSCALIVAVLGKPPEANERIRGTCCVLRVKRYVRKGVPLEHRARVWLAVSGAQAQMEQNPGYYQQLLQGEGKPELEEAIRTDLNRTFPDNVRFRKTAQPCLQKALYNVLLAYGLHNPGVGYCQGMNFVAGYLILITKNEEESFWLLDALIGRILPDYYSPAMLGLKTDQEVLAELVRMKLPAVAALLDGHGVLWTLVVSRWFICLFVDILPVETVLRIWDCLFNEGSKIIFRVALTLLKQHQAFILEATSVPDICDKFKQITRGAFVEQCHTFMQKIFSQPGSLSMTTITRLRESCQAALLAQR</sequence>
<comment type="function">
    <text evidence="2">May act as a GTPase-activating protein for Rab family protein(s).</text>
</comment>
<dbReference type="Gene3D" id="1.10.472.80">
    <property type="entry name" value="Ypt/Rab-GAP domain of gyp1p, domain 3"/>
    <property type="match status" value="1"/>
</dbReference>
<dbReference type="GO" id="GO:0031267">
    <property type="term" value="F:small GTPase binding"/>
    <property type="evidence" value="ECO:0007669"/>
    <property type="project" value="TreeGrafter"/>
</dbReference>
<protein>
    <recommendedName>
        <fullName evidence="3">Growth hormone-regulated TBC protein 1</fullName>
    </recommendedName>
</protein>
<dbReference type="eggNOG" id="KOG2058">
    <property type="taxonomic scope" value="Eukaryota"/>
</dbReference>
<name>A0A091DX39_FUKDA</name>
<proteinExistence type="predicted"/>
<evidence type="ECO:0000313" key="7">
    <source>
        <dbReference type="Proteomes" id="UP000028990"/>
    </source>
</evidence>
<evidence type="ECO:0000256" key="4">
    <source>
        <dbReference type="SAM" id="MobiDB-lite"/>
    </source>
</evidence>
<evidence type="ECO:0000313" key="6">
    <source>
        <dbReference type="EMBL" id="KFO35033.1"/>
    </source>
</evidence>
<gene>
    <name evidence="6" type="ORF">H920_03550</name>
</gene>
<dbReference type="InterPro" id="IPR000195">
    <property type="entry name" value="Rab-GAP-TBC_dom"/>
</dbReference>
<feature type="region of interest" description="Disordered" evidence="4">
    <location>
        <begin position="503"/>
        <end position="593"/>
    </location>
</feature>
<feature type="region of interest" description="Disordered" evidence="4">
    <location>
        <begin position="151"/>
        <end position="174"/>
    </location>
</feature>
<evidence type="ECO:0000256" key="1">
    <source>
        <dbReference type="ARBA" id="ARBA00022468"/>
    </source>
</evidence>
<dbReference type="SUPFAM" id="SSF47923">
    <property type="entry name" value="Ypt/Rab-GAP domain of gyp1p"/>
    <property type="match status" value="2"/>
</dbReference>
<reference evidence="6 7" key="1">
    <citation type="submission" date="2013-11" db="EMBL/GenBank/DDBJ databases">
        <title>The Damaraland mole rat (Fukomys damarensis) genome and evolution of African mole rats.</title>
        <authorList>
            <person name="Gladyshev V.N."/>
            <person name="Fang X."/>
        </authorList>
    </citation>
    <scope>NUCLEOTIDE SEQUENCE [LARGE SCALE GENOMIC DNA]</scope>
    <source>
        <tissue evidence="6">Liver</tissue>
    </source>
</reference>
<dbReference type="SMART" id="SM00164">
    <property type="entry name" value="TBC"/>
    <property type="match status" value="1"/>
</dbReference>
<feature type="region of interest" description="Disordered" evidence="4">
    <location>
        <begin position="291"/>
        <end position="322"/>
    </location>
</feature>
<dbReference type="Proteomes" id="UP000028990">
    <property type="component" value="Unassembled WGS sequence"/>
</dbReference>
<feature type="region of interest" description="Disordered" evidence="4">
    <location>
        <begin position="616"/>
        <end position="819"/>
    </location>
</feature>
<evidence type="ECO:0000259" key="5">
    <source>
        <dbReference type="PROSITE" id="PS50086"/>
    </source>
</evidence>
<dbReference type="GO" id="GO:0005096">
    <property type="term" value="F:GTPase activator activity"/>
    <property type="evidence" value="ECO:0007669"/>
    <property type="project" value="UniProtKB-KW"/>
</dbReference>
<dbReference type="InterPro" id="IPR050302">
    <property type="entry name" value="Rab_GAP_TBC_domain"/>
</dbReference>
<feature type="compositionally biased region" description="Polar residues" evidence="4">
    <location>
        <begin position="782"/>
        <end position="798"/>
    </location>
</feature>
<dbReference type="PROSITE" id="PS50086">
    <property type="entry name" value="TBC_RABGAP"/>
    <property type="match status" value="1"/>
</dbReference>
<keyword evidence="1" id="KW-0343">GTPase activation</keyword>
<dbReference type="FunFam" id="1.10.8.270:FF:000016">
    <property type="entry name" value="TBC1 domain family member 2A"/>
    <property type="match status" value="1"/>
</dbReference>
<keyword evidence="7" id="KW-1185">Reference proteome</keyword>
<dbReference type="Pfam" id="PF00566">
    <property type="entry name" value="RabGAP-TBC"/>
    <property type="match status" value="1"/>
</dbReference>
<feature type="compositionally biased region" description="Basic and acidic residues" evidence="4">
    <location>
        <begin position="515"/>
        <end position="527"/>
    </location>
</feature>
<dbReference type="InterPro" id="IPR035969">
    <property type="entry name" value="Rab-GAP_TBC_sf"/>
</dbReference>
<organism evidence="6 7">
    <name type="scientific">Fukomys damarensis</name>
    <name type="common">Damaraland mole rat</name>
    <name type="synonym">Cryptomys damarensis</name>
    <dbReference type="NCBI Taxonomy" id="885580"/>
    <lineage>
        <taxon>Eukaryota</taxon>
        <taxon>Metazoa</taxon>
        <taxon>Chordata</taxon>
        <taxon>Craniata</taxon>
        <taxon>Vertebrata</taxon>
        <taxon>Euteleostomi</taxon>
        <taxon>Mammalia</taxon>
        <taxon>Eutheria</taxon>
        <taxon>Euarchontoglires</taxon>
        <taxon>Glires</taxon>
        <taxon>Rodentia</taxon>
        <taxon>Hystricomorpha</taxon>
        <taxon>Bathyergidae</taxon>
        <taxon>Fukomys</taxon>
    </lineage>
</organism>
<feature type="region of interest" description="Disordered" evidence="4">
    <location>
        <begin position="110"/>
        <end position="136"/>
    </location>
</feature>
<dbReference type="PANTHER" id="PTHR47219:SF10">
    <property type="entry name" value="GROWTH HORMONE-REGULATED TBC PROTEIN 1"/>
    <property type="match status" value="1"/>
</dbReference>
<evidence type="ECO:0000256" key="2">
    <source>
        <dbReference type="ARBA" id="ARBA00043879"/>
    </source>
</evidence>
<accession>A0A091DX39</accession>
<dbReference type="Gene3D" id="1.10.8.270">
    <property type="entry name" value="putative rabgap domain of human tbc1 domain family member 14 like domains"/>
    <property type="match status" value="1"/>
</dbReference>
<feature type="compositionally biased region" description="Polar residues" evidence="4">
    <location>
        <begin position="556"/>
        <end position="572"/>
    </location>
</feature>
<feature type="compositionally biased region" description="Low complexity" evidence="4">
    <location>
        <begin position="641"/>
        <end position="652"/>
    </location>
</feature>
<dbReference type="PANTHER" id="PTHR47219">
    <property type="entry name" value="RAB GTPASE-ACTIVATING PROTEIN 1-LIKE"/>
    <property type="match status" value="1"/>
</dbReference>
<evidence type="ECO:0000256" key="3">
    <source>
        <dbReference type="ARBA" id="ARBA00070878"/>
    </source>
</evidence>
<dbReference type="EMBL" id="KN121895">
    <property type="protein sequence ID" value="KFO35033.1"/>
    <property type="molecule type" value="Genomic_DNA"/>
</dbReference>
<feature type="compositionally biased region" description="Basic and acidic residues" evidence="4">
    <location>
        <begin position="151"/>
        <end position="163"/>
    </location>
</feature>
<feature type="compositionally biased region" description="Polar residues" evidence="4">
    <location>
        <begin position="583"/>
        <end position="593"/>
    </location>
</feature>
<feature type="domain" description="Rab-GAP TBC" evidence="5">
    <location>
        <begin position="1052"/>
        <end position="1242"/>
    </location>
</feature>
<feature type="compositionally biased region" description="Polar residues" evidence="4">
    <location>
        <begin position="658"/>
        <end position="668"/>
    </location>
</feature>
<dbReference type="FunFam" id="1.10.472.80:FF:000029">
    <property type="entry name" value="Growth hormone-regulated TBC protein 1"/>
    <property type="match status" value="1"/>
</dbReference>